<dbReference type="PROSITE" id="PS00973">
    <property type="entry name" value="USP_2"/>
    <property type="match status" value="1"/>
</dbReference>
<dbReference type="PANTHER" id="PTHR24006">
    <property type="entry name" value="UBIQUITIN CARBOXYL-TERMINAL HYDROLASE"/>
    <property type="match status" value="1"/>
</dbReference>
<feature type="compositionally biased region" description="Basic and acidic residues" evidence="8">
    <location>
        <begin position="63"/>
        <end position="78"/>
    </location>
</feature>
<dbReference type="CDD" id="cd02257">
    <property type="entry name" value="Peptidase_C19"/>
    <property type="match status" value="1"/>
</dbReference>
<feature type="compositionally biased region" description="Basic and acidic residues" evidence="8">
    <location>
        <begin position="675"/>
        <end position="691"/>
    </location>
</feature>
<feature type="region of interest" description="Disordered" evidence="8">
    <location>
        <begin position="1015"/>
        <end position="1050"/>
    </location>
</feature>
<dbReference type="OrthoDB" id="429671at2759"/>
<dbReference type="PROSITE" id="PS00972">
    <property type="entry name" value="USP_1"/>
    <property type="match status" value="1"/>
</dbReference>
<feature type="compositionally biased region" description="Basic and acidic residues" evidence="8">
    <location>
        <begin position="144"/>
        <end position="154"/>
    </location>
</feature>
<feature type="region of interest" description="Disordered" evidence="8">
    <location>
        <begin position="144"/>
        <end position="233"/>
    </location>
</feature>
<evidence type="ECO:0000256" key="3">
    <source>
        <dbReference type="ARBA" id="ARBA00012759"/>
    </source>
</evidence>
<feature type="compositionally biased region" description="Low complexity" evidence="8">
    <location>
        <begin position="959"/>
        <end position="981"/>
    </location>
</feature>
<comment type="catalytic activity">
    <reaction evidence="1">
        <text>Thiol-dependent hydrolysis of ester, thioester, amide, peptide and isopeptide bonds formed by the C-terminal Gly of ubiquitin (a 76-residue protein attached to proteins as an intracellular targeting signal).</text>
        <dbReference type="EC" id="3.4.19.12"/>
    </reaction>
</comment>
<evidence type="ECO:0000256" key="2">
    <source>
        <dbReference type="ARBA" id="ARBA00005427"/>
    </source>
</evidence>
<feature type="compositionally biased region" description="Basic and acidic residues" evidence="8">
    <location>
        <begin position="545"/>
        <end position="559"/>
    </location>
</feature>
<dbReference type="Proteomes" id="UP000749559">
    <property type="component" value="Unassembled WGS sequence"/>
</dbReference>
<keyword evidence="10" id="KW-1185">Reference proteome</keyword>
<dbReference type="GO" id="GO:0010506">
    <property type="term" value="P:regulation of autophagy"/>
    <property type="evidence" value="ECO:0007669"/>
    <property type="project" value="TreeGrafter"/>
</dbReference>
<feature type="compositionally biased region" description="Polar residues" evidence="8">
    <location>
        <begin position="180"/>
        <end position="198"/>
    </location>
</feature>
<accession>A0A8J1XTD5</accession>
<dbReference type="Pfam" id="PF00443">
    <property type="entry name" value="UCH"/>
    <property type="match status" value="1"/>
</dbReference>
<evidence type="ECO:0000313" key="9">
    <source>
        <dbReference type="EMBL" id="CAH1779744.1"/>
    </source>
</evidence>
<evidence type="ECO:0000256" key="7">
    <source>
        <dbReference type="ARBA" id="ARBA00022807"/>
    </source>
</evidence>
<feature type="compositionally biased region" description="Polar residues" evidence="8">
    <location>
        <begin position="578"/>
        <end position="588"/>
    </location>
</feature>
<keyword evidence="4" id="KW-0645">Protease</keyword>
<evidence type="ECO:0000313" key="10">
    <source>
        <dbReference type="Proteomes" id="UP000749559"/>
    </source>
</evidence>
<feature type="region of interest" description="Disordered" evidence="8">
    <location>
        <begin position="950"/>
        <end position="981"/>
    </location>
</feature>
<dbReference type="EC" id="3.4.19.12" evidence="3"/>
<feature type="region of interest" description="Disordered" evidence="8">
    <location>
        <begin position="63"/>
        <end position="106"/>
    </location>
</feature>
<sequence length="1516" mass="165861">MAFKNEDVITFFDVTGCNDETESLLHEILYKRKDDQLEFPFELKKDDRGVHVAGDAPLIENIKVKSDTESKSKVKQDRPQTSAKSSCSNCRGTEQQGKDVHSSTEQVHFSAENVHSNTDNLPANDSQPMYKSSDQFVSKVTLKETEKTVSHEPIPDSLKMANSKEVSNDKKYEPAKEGTTPDNVDQQSSDSSENTSKLNPVKTYERRNKKKRPANYYDSQENDSASVPPKDVSPVNIEDFVGAPVQSMDMSGGTSSIALNVPHHMMGQIQGYSSHGSLSHMGPMVTPVYSNLTPVSTGMTISGGTRPHHLATKNNTGVYEGTIGNPASVNNSGNMNNSSSVYMNMSSHPAAHISTANHMGPYMNPIPSNINMNMNAAHMNSVSNMNNGGHMNISGGNMNHQMMQAAQNQYTPNLMNPAQNFVNPGVLPMINTQLAMQTRGLLPNPNVPHQAQGLVQHMTQMNLSPNLHGYQDVAQPRSSVQSIPSPRNISPAMVPGGFVPMGPRGATSPVVLAGNMNQPRFPMNQNVSPRPSTQQETINTSVSRKYSDPKEPSKKDDNIHPLAVIQNISDNDNKAKSIGQNPQQTQRFTKPRPHNSRSPGAPANANFRQTRPTGPHYRATHPYAHQSYPPTRNHFPNQKFNSNRNFYEPQPPRHQAPAEFYGNGERRTQSSNGSRIHDRSTDSGRYRDANPRKGRSPHSEGGPIKNKPLSQQGMSQKPYSKSVSPAPNNNPKQNNAISCDPKIVQKDVVQNSVDNNSEKNSKIPQELEDSLQVEDTGALEEPGAFVTDVSVDPSAGSPVKTPTAAALGAHASNIMKQDAVIVNTNKDNTTYKDDAKSHKQQHKHTEPSHQVPVDVEEVHTHTQTPVSDNRSPSLNEPAQGAQPDSENIPSCTTSMSYNDTMVTVEKTVESDNLVKEEPRSHVNNDSQTVHNNDNVIKDNNKLEKNSSAETMPNFASDFPPVTTTTPSVATTTQSVSTATPSIGSTAPGVATTMSGVTTTTALSTTIPVTVTTSVSIPSSTETTPTSTQATPSSSQTTPTQSPSSQVTVAAPAKPSSWAGLFKAKPATIQPMNPAMLNSNNSAIPDGKNEGAKPKMSAVLNNSSPKVVAQSGKPGSTLHQLGEILDSFKANHKVVPLQPRGLINRGNWCYINATLQALLACPPFYHLIKAIPFYPALNHSESSSSPIIDCIVNFMDNFTPHHVNKSLTKNKRTQDLLSGSSFEPTQVYKMLQCLESNNVFKHGKQEDAEEFLSLILNGLHDEMVAALKIFHGEDDTEKETKVTNGDVADEAEDDEDGWEQVGPKNKSVVTRVTESVPSPIMEVFGGQLRSVFHQQGCKESATLQPFFTLPLDIQPEKVLTLKDAIENVMTKEVIHGYTNSKTKKEVEAYKRLSLESMPPVLILHLKCFVYNKSGGIQKLLKQIEFGESLEISKDLLSANVKQKYHQGQRSYKLFAVVNHHGTKAVGGHYTTDIYHNAINSWIRCDDSEVKGVNLSQVLKFQPPKVPYLVYYRRCDLI</sequence>
<dbReference type="InterPro" id="IPR028889">
    <property type="entry name" value="USP"/>
</dbReference>
<feature type="compositionally biased region" description="Polar residues" evidence="8">
    <location>
        <begin position="861"/>
        <end position="894"/>
    </location>
</feature>
<dbReference type="GO" id="GO:0004843">
    <property type="term" value="F:cysteine-type deubiquitinase activity"/>
    <property type="evidence" value="ECO:0007669"/>
    <property type="project" value="UniProtKB-EC"/>
</dbReference>
<dbReference type="PANTHER" id="PTHR24006:SF687">
    <property type="entry name" value="UBIQUITIN CARBOXYL-TERMINAL HYDROLASE 10"/>
    <property type="match status" value="1"/>
</dbReference>
<dbReference type="GO" id="GO:0030330">
    <property type="term" value="P:DNA damage response, signal transduction by p53 class mediator"/>
    <property type="evidence" value="ECO:0007669"/>
    <property type="project" value="TreeGrafter"/>
</dbReference>
<keyword evidence="7" id="KW-0788">Thiol protease</keyword>
<evidence type="ECO:0000256" key="8">
    <source>
        <dbReference type="SAM" id="MobiDB-lite"/>
    </source>
</evidence>
<keyword evidence="6" id="KW-0378">Hydrolase</keyword>
<reference evidence="9" key="1">
    <citation type="submission" date="2022-03" db="EMBL/GenBank/DDBJ databases">
        <authorList>
            <person name="Martin C."/>
        </authorList>
    </citation>
    <scope>NUCLEOTIDE SEQUENCE</scope>
</reference>
<feature type="region of interest" description="Disordered" evidence="8">
    <location>
        <begin position="515"/>
        <end position="775"/>
    </location>
</feature>
<dbReference type="InterPro" id="IPR050164">
    <property type="entry name" value="Peptidase_C19"/>
</dbReference>
<name>A0A8J1XTD5_OWEFU</name>
<proteinExistence type="inferred from homology"/>
<dbReference type="PROSITE" id="PS50235">
    <property type="entry name" value="USP_3"/>
    <property type="match status" value="1"/>
</dbReference>
<feature type="compositionally biased region" description="Basic and acidic residues" evidence="8">
    <location>
        <begin position="166"/>
        <end position="176"/>
    </location>
</feature>
<dbReference type="GO" id="GO:0005634">
    <property type="term" value="C:nucleus"/>
    <property type="evidence" value="ECO:0007669"/>
    <property type="project" value="TreeGrafter"/>
</dbReference>
<dbReference type="GO" id="GO:0006508">
    <property type="term" value="P:proteolysis"/>
    <property type="evidence" value="ECO:0007669"/>
    <property type="project" value="UniProtKB-KW"/>
</dbReference>
<feature type="compositionally biased region" description="Polar residues" evidence="8">
    <location>
        <begin position="79"/>
        <end position="95"/>
    </location>
</feature>
<feature type="compositionally biased region" description="Basic and acidic residues" evidence="8">
    <location>
        <begin position="829"/>
        <end position="847"/>
    </location>
</feature>
<keyword evidence="5" id="KW-0833">Ubl conjugation pathway</keyword>
<organism evidence="9 10">
    <name type="scientific">Owenia fusiformis</name>
    <name type="common">Polychaete worm</name>
    <dbReference type="NCBI Taxonomy" id="6347"/>
    <lineage>
        <taxon>Eukaryota</taxon>
        <taxon>Metazoa</taxon>
        <taxon>Spiralia</taxon>
        <taxon>Lophotrochozoa</taxon>
        <taxon>Annelida</taxon>
        <taxon>Polychaeta</taxon>
        <taxon>Sedentaria</taxon>
        <taxon>Canalipalpata</taxon>
        <taxon>Sabellida</taxon>
        <taxon>Oweniida</taxon>
        <taxon>Oweniidae</taxon>
        <taxon>Owenia</taxon>
    </lineage>
</organism>
<dbReference type="InterPro" id="IPR018200">
    <property type="entry name" value="USP_CS"/>
</dbReference>
<protein>
    <recommendedName>
        <fullName evidence="3">ubiquitinyl hydrolase 1</fullName>
        <ecNumber evidence="3">3.4.19.12</ecNumber>
    </recommendedName>
</protein>
<dbReference type="InterPro" id="IPR038765">
    <property type="entry name" value="Papain-like_cys_pep_sf"/>
</dbReference>
<feature type="region of interest" description="Disordered" evidence="8">
    <location>
        <begin position="828"/>
        <end position="894"/>
    </location>
</feature>
<evidence type="ECO:0000256" key="1">
    <source>
        <dbReference type="ARBA" id="ARBA00000707"/>
    </source>
</evidence>
<evidence type="ECO:0000256" key="4">
    <source>
        <dbReference type="ARBA" id="ARBA00022670"/>
    </source>
</evidence>
<evidence type="ECO:0000256" key="6">
    <source>
        <dbReference type="ARBA" id="ARBA00022801"/>
    </source>
</evidence>
<dbReference type="Gene3D" id="3.90.70.10">
    <property type="entry name" value="Cysteine proteinases"/>
    <property type="match status" value="1"/>
</dbReference>
<evidence type="ECO:0000256" key="5">
    <source>
        <dbReference type="ARBA" id="ARBA00022786"/>
    </source>
</evidence>
<comment type="caution">
    <text evidence="9">The sequence shown here is derived from an EMBL/GenBank/DDBJ whole genome shotgun (WGS) entry which is preliminary data.</text>
</comment>
<feature type="compositionally biased region" description="Polar residues" evidence="8">
    <location>
        <begin position="708"/>
        <end position="723"/>
    </location>
</feature>
<dbReference type="GO" id="GO:0005829">
    <property type="term" value="C:cytosol"/>
    <property type="evidence" value="ECO:0007669"/>
    <property type="project" value="TreeGrafter"/>
</dbReference>
<dbReference type="SUPFAM" id="SSF54001">
    <property type="entry name" value="Cysteine proteinases"/>
    <property type="match status" value="1"/>
</dbReference>
<dbReference type="FunFam" id="3.90.70.10:FF:000092">
    <property type="entry name" value="Ubiquitin carboxyl-terminal hydrolase"/>
    <property type="match status" value="1"/>
</dbReference>
<dbReference type="EMBL" id="CAIIXF020000003">
    <property type="protein sequence ID" value="CAH1779744.1"/>
    <property type="molecule type" value="Genomic_DNA"/>
</dbReference>
<gene>
    <name evidence="9" type="ORF">OFUS_LOCUS6520</name>
</gene>
<feature type="compositionally biased region" description="Polar residues" evidence="8">
    <location>
        <begin position="515"/>
        <end position="544"/>
    </location>
</feature>
<feature type="compositionally biased region" description="Low complexity" evidence="8">
    <location>
        <begin position="725"/>
        <end position="736"/>
    </location>
</feature>
<feature type="compositionally biased region" description="Polar residues" evidence="8">
    <location>
        <begin position="628"/>
        <end position="645"/>
    </location>
</feature>
<comment type="similarity">
    <text evidence="2">Belongs to the peptidase C19 family. USP10 subfamily.</text>
</comment>
<dbReference type="InterPro" id="IPR001394">
    <property type="entry name" value="Peptidase_C19_UCH"/>
</dbReference>
<feature type="compositionally biased region" description="Low complexity" evidence="8">
    <location>
        <begin position="1015"/>
        <end position="1048"/>
    </location>
</feature>
<dbReference type="GO" id="GO:0016579">
    <property type="term" value="P:protein deubiquitination"/>
    <property type="evidence" value="ECO:0007669"/>
    <property type="project" value="InterPro"/>
</dbReference>